<reference evidence="2" key="2">
    <citation type="journal article" date="2019" name="Genome Biol. Evol.">
        <title>Day and night: Metabolic profiles and evolutionary relationships of six axenic non-marine cyanobacteria.</title>
        <authorList>
            <person name="Will S.E."/>
            <person name="Henke P."/>
            <person name="Boedeker C."/>
            <person name="Huang S."/>
            <person name="Brinkmann H."/>
            <person name="Rohde M."/>
            <person name="Jarek M."/>
            <person name="Friedl T."/>
            <person name="Seufert S."/>
            <person name="Schumacher M."/>
            <person name="Overmann J."/>
            <person name="Neumann-Schaal M."/>
            <person name="Petersen J."/>
        </authorList>
    </citation>
    <scope>NUCLEOTIDE SEQUENCE [LARGE SCALE GENOMIC DNA]</scope>
    <source>
        <strain evidence="2">PCC 7102</strain>
    </source>
</reference>
<feature type="chain" id="PRO_5030082880" description="WGxxGxxG-CTERM domain-containing protein" evidence="1">
    <location>
        <begin position="31"/>
        <end position="102"/>
    </location>
</feature>
<evidence type="ECO:0000313" key="3">
    <source>
        <dbReference type="Proteomes" id="UP000271624"/>
    </source>
</evidence>
<dbReference type="AlphaFoldDB" id="A0A3S1A9J5"/>
<keyword evidence="3" id="KW-1185">Reference proteome</keyword>
<gene>
    <name evidence="2" type="ORF">DSM106972_087230</name>
</gene>
<name>A0A3S1A9J5_9CYAN</name>
<dbReference type="Proteomes" id="UP000271624">
    <property type="component" value="Unassembled WGS sequence"/>
</dbReference>
<keyword evidence="1" id="KW-0732">Signal</keyword>
<dbReference type="NCBIfam" id="NF038039">
    <property type="entry name" value="WGxxGxxG-CTERM"/>
    <property type="match status" value="1"/>
</dbReference>
<dbReference type="RefSeq" id="WP_127086715.1">
    <property type="nucleotide sequence ID" value="NZ_RSCL01000036.1"/>
</dbReference>
<reference evidence="2" key="1">
    <citation type="submission" date="2018-12" db="EMBL/GenBank/DDBJ databases">
        <authorList>
            <person name="Will S."/>
            <person name="Neumann-Schaal M."/>
            <person name="Henke P."/>
        </authorList>
    </citation>
    <scope>NUCLEOTIDE SEQUENCE</scope>
    <source>
        <strain evidence="2">PCC 7102</strain>
    </source>
</reference>
<dbReference type="NCBIfam" id="NF041742">
    <property type="entry name" value="WGxxGxxG_fam"/>
    <property type="match status" value="1"/>
</dbReference>
<accession>A0A3S1A9J5</accession>
<evidence type="ECO:0000256" key="1">
    <source>
        <dbReference type="SAM" id="SignalP"/>
    </source>
</evidence>
<comment type="caution">
    <text evidence="2">The sequence shown here is derived from an EMBL/GenBank/DDBJ whole genome shotgun (WGS) entry which is preliminary data.</text>
</comment>
<dbReference type="EMBL" id="RSCL01000036">
    <property type="protein sequence ID" value="RUS96536.1"/>
    <property type="molecule type" value="Genomic_DNA"/>
</dbReference>
<proteinExistence type="predicted"/>
<evidence type="ECO:0000313" key="2">
    <source>
        <dbReference type="EMBL" id="RUS96536.1"/>
    </source>
</evidence>
<protein>
    <recommendedName>
        <fullName evidence="4">WGxxGxxG-CTERM domain-containing protein</fullName>
    </recommendedName>
</protein>
<evidence type="ECO:0008006" key="4">
    <source>
        <dbReference type="Google" id="ProtNLM"/>
    </source>
</evidence>
<organism evidence="2 3">
    <name type="scientific">Dulcicalothrix desertica PCC 7102</name>
    <dbReference type="NCBI Taxonomy" id="232991"/>
    <lineage>
        <taxon>Bacteria</taxon>
        <taxon>Bacillati</taxon>
        <taxon>Cyanobacteriota</taxon>
        <taxon>Cyanophyceae</taxon>
        <taxon>Nostocales</taxon>
        <taxon>Calotrichaceae</taxon>
        <taxon>Dulcicalothrix</taxon>
    </lineage>
</organism>
<dbReference type="OrthoDB" id="516048at2"/>
<sequence>MKRSNVSKFLGTSLLVASLVTVPATMRASAQTGDTNTTTTTTERIVVNDADRATDNNFADGDWGLMGLLGLFGLLGRRSKKNVETVAYDDRGTVGTSGTRVR</sequence>
<feature type="signal peptide" evidence="1">
    <location>
        <begin position="1"/>
        <end position="30"/>
    </location>
</feature>